<evidence type="ECO:0000313" key="3">
    <source>
        <dbReference type="Proteomes" id="UP000717515"/>
    </source>
</evidence>
<comment type="caution">
    <text evidence="2">The sequence shown here is derived from an EMBL/GenBank/DDBJ whole genome shotgun (WGS) entry which is preliminary data.</text>
</comment>
<gene>
    <name evidence="2" type="ORF">KVV02_001820</name>
</gene>
<evidence type="ECO:0000256" key="1">
    <source>
        <dbReference type="SAM" id="MobiDB-lite"/>
    </source>
</evidence>
<dbReference type="AlphaFoldDB" id="A0A9P8A6C4"/>
<dbReference type="EMBL" id="JAIFTL010000112">
    <property type="protein sequence ID" value="KAG9323189.1"/>
    <property type="molecule type" value="Genomic_DNA"/>
</dbReference>
<feature type="region of interest" description="Disordered" evidence="1">
    <location>
        <begin position="10"/>
        <end position="89"/>
    </location>
</feature>
<name>A0A9P8A6C4_MORAP</name>
<protein>
    <submittedName>
        <fullName evidence="2">Uncharacterized protein</fullName>
    </submittedName>
</protein>
<dbReference type="Proteomes" id="UP000717515">
    <property type="component" value="Unassembled WGS sequence"/>
</dbReference>
<sequence length="150" mass="15799">MDVVRITQALRQQQHAPARLTSSRGGSASAVSDEPSQLHSREQWDNSHSLNTAAHLAQENHRLEQNSRTAACTSTTSNPVSPSSPSSSFFSLPSSFSLASLLPNAATESSGFFSGTSAVASTSSGSANMGEIESLLLRSMPMFGNLVSRD</sequence>
<organism evidence="2 3">
    <name type="scientific">Mortierella alpina</name>
    <name type="common">Oleaginous fungus</name>
    <name type="synonym">Mortierella renispora</name>
    <dbReference type="NCBI Taxonomy" id="64518"/>
    <lineage>
        <taxon>Eukaryota</taxon>
        <taxon>Fungi</taxon>
        <taxon>Fungi incertae sedis</taxon>
        <taxon>Mucoromycota</taxon>
        <taxon>Mortierellomycotina</taxon>
        <taxon>Mortierellomycetes</taxon>
        <taxon>Mortierellales</taxon>
        <taxon>Mortierellaceae</taxon>
        <taxon>Mortierella</taxon>
    </lineage>
</organism>
<proteinExistence type="predicted"/>
<reference evidence="2" key="1">
    <citation type="submission" date="2021-07" db="EMBL/GenBank/DDBJ databases">
        <title>Draft genome of Mortierella alpina, strain LL118, isolated from an aspen leaf litter sample.</title>
        <authorList>
            <person name="Yang S."/>
            <person name="Vinatzer B.A."/>
        </authorList>
    </citation>
    <scope>NUCLEOTIDE SEQUENCE</scope>
    <source>
        <strain evidence="2">LL118</strain>
    </source>
</reference>
<evidence type="ECO:0000313" key="2">
    <source>
        <dbReference type="EMBL" id="KAG9323189.1"/>
    </source>
</evidence>
<accession>A0A9P8A6C4</accession>
<feature type="compositionally biased region" description="Low complexity" evidence="1">
    <location>
        <begin position="73"/>
        <end position="89"/>
    </location>
</feature>
<dbReference type="GO" id="GO:0016798">
    <property type="term" value="F:hydrolase activity, acting on glycosyl bonds"/>
    <property type="evidence" value="ECO:0007669"/>
    <property type="project" value="UniProtKB-KW"/>
</dbReference>
<feature type="compositionally biased region" description="Polar residues" evidence="1">
    <location>
        <begin position="10"/>
        <end position="38"/>
    </location>
</feature>